<feature type="region of interest" description="Disordered" evidence="1">
    <location>
        <begin position="209"/>
        <end position="330"/>
    </location>
</feature>
<feature type="compositionally biased region" description="Basic and acidic residues" evidence="1">
    <location>
        <begin position="465"/>
        <end position="482"/>
    </location>
</feature>
<protein>
    <submittedName>
        <fullName evidence="4">RAMA domain-containing protein</fullName>
    </submittedName>
</protein>
<name>A0A0R3VWU2_TAEAS</name>
<dbReference type="EMBL" id="UYRS01000693">
    <property type="protein sequence ID" value="VDK23868.1"/>
    <property type="molecule type" value="Genomic_DNA"/>
</dbReference>
<feature type="region of interest" description="Disordered" evidence="1">
    <location>
        <begin position="408"/>
        <end position="482"/>
    </location>
</feature>
<organism evidence="4">
    <name type="scientific">Taenia asiatica</name>
    <name type="common">Asian tapeworm</name>
    <dbReference type="NCBI Taxonomy" id="60517"/>
    <lineage>
        <taxon>Eukaryota</taxon>
        <taxon>Metazoa</taxon>
        <taxon>Spiralia</taxon>
        <taxon>Lophotrochozoa</taxon>
        <taxon>Platyhelminthes</taxon>
        <taxon>Cestoda</taxon>
        <taxon>Eucestoda</taxon>
        <taxon>Cyclophyllidea</taxon>
        <taxon>Taeniidae</taxon>
        <taxon>Taenia</taxon>
    </lineage>
</organism>
<feature type="compositionally biased region" description="Basic and acidic residues" evidence="1">
    <location>
        <begin position="313"/>
        <end position="323"/>
    </location>
</feature>
<dbReference type="OrthoDB" id="6235588at2759"/>
<evidence type="ECO:0000313" key="3">
    <source>
        <dbReference type="Proteomes" id="UP000282613"/>
    </source>
</evidence>
<gene>
    <name evidence="2" type="ORF">TASK_LOCUS1887</name>
</gene>
<accession>A0A0R3VWU2</accession>
<evidence type="ECO:0000256" key="1">
    <source>
        <dbReference type="SAM" id="MobiDB-lite"/>
    </source>
</evidence>
<reference evidence="4" key="1">
    <citation type="submission" date="2017-02" db="UniProtKB">
        <authorList>
            <consortium name="WormBaseParasite"/>
        </authorList>
    </citation>
    <scope>IDENTIFICATION</scope>
</reference>
<feature type="region of interest" description="Disordered" evidence="1">
    <location>
        <begin position="346"/>
        <end position="392"/>
    </location>
</feature>
<dbReference type="WBParaSite" id="TASK_0000188601-mRNA-1">
    <property type="protein sequence ID" value="TASK_0000188601-mRNA-1"/>
    <property type="gene ID" value="TASK_0000188601"/>
</dbReference>
<dbReference type="Proteomes" id="UP000282613">
    <property type="component" value="Unassembled WGS sequence"/>
</dbReference>
<reference evidence="2 3" key="2">
    <citation type="submission" date="2018-11" db="EMBL/GenBank/DDBJ databases">
        <authorList>
            <consortium name="Pathogen Informatics"/>
        </authorList>
    </citation>
    <scope>NUCLEOTIDE SEQUENCE [LARGE SCALE GENOMIC DNA]</scope>
</reference>
<feature type="compositionally biased region" description="Polar residues" evidence="1">
    <location>
        <begin position="263"/>
        <end position="297"/>
    </location>
</feature>
<sequence length="538" mass="60173">MPAPSVPTSACLLPSSPAPNEKILNVNAVREQIDNGTEISTICPEPPDTIICIKNWVAVNLEEDGECRIAGHSIKCGQLICSERIIFVNYRGNIASDGKRLLKLCGPISWELYELQHPQVGKISPTPQLRKAFSNGFPQKNRRSWMRALYRFLYRLTQRKPDFRRNGLKSITTVNGVRDIDATNLEASDIDPRSDNTIDLPSLVLNSQTHNPRRKCHSPHGRLSVSSYPRKSCYSDPPSDTESVEDEDDPIPSVSVLSEIDNNDFSTRGRQNPTWGGKFSSSSPLTVETGVQTSNDSPPLRLVPTASLSNGVGRRDVATETRRARGGTPLSDWIEKDMRLNVALRNADIERTPSPSPPPRTVPPTELHSHGSRRRHSEEETRVLSSSYSAKEPVVVDMDAQEFLGEGENDGMAAEGSRRHHHPSWRSKELAEPARSSKHRFVRTTHKKLKSKEAHASSSTFTSNRKSDSQSRELRHKSHTLDRRHQLITQLGVVDVRDLKRTRSGRLSVPTRDTWHRQKIIFDGADISVDHGEYGKVG</sequence>
<proteinExistence type="predicted"/>
<keyword evidence="3" id="KW-1185">Reference proteome</keyword>
<feature type="compositionally biased region" description="Basic residues" evidence="1">
    <location>
        <begin position="211"/>
        <end position="220"/>
    </location>
</feature>
<evidence type="ECO:0000313" key="2">
    <source>
        <dbReference type="EMBL" id="VDK23868.1"/>
    </source>
</evidence>
<feature type="compositionally biased region" description="Basic residues" evidence="1">
    <location>
        <begin position="436"/>
        <end position="450"/>
    </location>
</feature>
<evidence type="ECO:0000313" key="4">
    <source>
        <dbReference type="WBParaSite" id="TASK_0000188601-mRNA-1"/>
    </source>
</evidence>
<dbReference type="AlphaFoldDB" id="A0A0R3VWU2"/>